<evidence type="ECO:0000259" key="5">
    <source>
        <dbReference type="PROSITE" id="PS50893"/>
    </source>
</evidence>
<dbReference type="Proteomes" id="UP000295163">
    <property type="component" value="Unassembled WGS sequence"/>
</dbReference>
<keyword evidence="3" id="KW-0547">Nucleotide-binding</keyword>
<dbReference type="GeneID" id="64348241"/>
<dbReference type="InterPro" id="IPR027417">
    <property type="entry name" value="P-loop_NTPase"/>
</dbReference>
<comment type="similarity">
    <text evidence="1">Belongs to the ABC transporter superfamily.</text>
</comment>
<dbReference type="Pfam" id="PF00005">
    <property type="entry name" value="ABC_tran"/>
    <property type="match status" value="1"/>
</dbReference>
<accession>A0A4R5YF83</accession>
<dbReference type="PANTHER" id="PTHR43335:SF11">
    <property type="entry name" value="ABC TRANSPORTER RELATED"/>
    <property type="match status" value="1"/>
</dbReference>
<keyword evidence="4 6" id="KW-0067">ATP-binding</keyword>
<dbReference type="PANTHER" id="PTHR43335">
    <property type="entry name" value="ABC TRANSPORTER, ATP-BINDING PROTEIN"/>
    <property type="match status" value="1"/>
</dbReference>
<evidence type="ECO:0000256" key="1">
    <source>
        <dbReference type="ARBA" id="ARBA00005417"/>
    </source>
</evidence>
<dbReference type="AlphaFoldDB" id="A0A4R5YF83"/>
<dbReference type="Gene3D" id="3.40.50.300">
    <property type="entry name" value="P-loop containing nucleotide triphosphate hydrolases"/>
    <property type="match status" value="1"/>
</dbReference>
<organism evidence="6 7">
    <name type="scientific">Kocuria rosea</name>
    <name type="common">Deinococcus erythromyxa</name>
    <name type="synonym">Micrococcus rubens</name>
    <dbReference type="NCBI Taxonomy" id="1275"/>
    <lineage>
        <taxon>Bacteria</taxon>
        <taxon>Bacillati</taxon>
        <taxon>Actinomycetota</taxon>
        <taxon>Actinomycetes</taxon>
        <taxon>Micrococcales</taxon>
        <taxon>Micrococcaceae</taxon>
        <taxon>Kocuria</taxon>
    </lineage>
</organism>
<dbReference type="PROSITE" id="PS00211">
    <property type="entry name" value="ABC_TRANSPORTER_1"/>
    <property type="match status" value="1"/>
</dbReference>
<dbReference type="RefSeq" id="WP_133410829.1">
    <property type="nucleotide sequence ID" value="NZ_SMZT01000005.1"/>
</dbReference>
<dbReference type="InterPro" id="IPR025302">
    <property type="entry name" value="DrrA1/2-like_C"/>
</dbReference>
<evidence type="ECO:0000256" key="2">
    <source>
        <dbReference type="ARBA" id="ARBA00022448"/>
    </source>
</evidence>
<keyword evidence="2" id="KW-0813">Transport</keyword>
<dbReference type="SMART" id="SM00382">
    <property type="entry name" value="AAA"/>
    <property type="match status" value="1"/>
</dbReference>
<proteinExistence type="inferred from homology"/>
<dbReference type="InterPro" id="IPR003593">
    <property type="entry name" value="AAA+_ATPase"/>
</dbReference>
<dbReference type="GO" id="GO:0005524">
    <property type="term" value="F:ATP binding"/>
    <property type="evidence" value="ECO:0007669"/>
    <property type="project" value="UniProtKB-KW"/>
</dbReference>
<evidence type="ECO:0000313" key="7">
    <source>
        <dbReference type="Proteomes" id="UP000295163"/>
    </source>
</evidence>
<dbReference type="InterPro" id="IPR003439">
    <property type="entry name" value="ABC_transporter-like_ATP-bd"/>
</dbReference>
<dbReference type="GO" id="GO:0016887">
    <property type="term" value="F:ATP hydrolysis activity"/>
    <property type="evidence" value="ECO:0007669"/>
    <property type="project" value="InterPro"/>
</dbReference>
<dbReference type="PROSITE" id="PS50893">
    <property type="entry name" value="ABC_TRANSPORTER_2"/>
    <property type="match status" value="1"/>
</dbReference>
<gene>
    <name evidence="6" type="ORF">E2R59_12505</name>
</gene>
<reference evidence="6 7" key="1">
    <citation type="submission" date="2019-03" db="EMBL/GenBank/DDBJ databases">
        <title>Genome Sequencing and Assembly of Various Microbes Isolated from Partially Reclaimed Soil and Acid Mine Drainage (AMD) Site.</title>
        <authorList>
            <person name="Steinbock B."/>
            <person name="Bechtold R."/>
            <person name="Sevigny J.L."/>
            <person name="Thomas D."/>
            <person name="Cuthill L.R."/>
            <person name="Aveiro Johannsen E.J."/>
            <person name="Thomas K."/>
            <person name="Ghosh A."/>
        </authorList>
    </citation>
    <scope>NUCLEOTIDE SEQUENCE [LARGE SCALE GENOMIC DNA]</scope>
    <source>
        <strain evidence="6 7">S-A3</strain>
    </source>
</reference>
<protein>
    <submittedName>
        <fullName evidence="6">ATP-binding cassette domain-containing protein</fullName>
    </submittedName>
</protein>
<evidence type="ECO:0000256" key="3">
    <source>
        <dbReference type="ARBA" id="ARBA00022741"/>
    </source>
</evidence>
<dbReference type="InterPro" id="IPR017871">
    <property type="entry name" value="ABC_transporter-like_CS"/>
</dbReference>
<dbReference type="EMBL" id="SMZT01000005">
    <property type="protein sequence ID" value="TDL41962.1"/>
    <property type="molecule type" value="Genomic_DNA"/>
</dbReference>
<evidence type="ECO:0000313" key="6">
    <source>
        <dbReference type="EMBL" id="TDL41962.1"/>
    </source>
</evidence>
<name>A0A4R5YF83_KOCRO</name>
<feature type="domain" description="ABC transporter" evidence="5">
    <location>
        <begin position="23"/>
        <end position="250"/>
    </location>
</feature>
<evidence type="ECO:0000256" key="4">
    <source>
        <dbReference type="ARBA" id="ARBA00022840"/>
    </source>
</evidence>
<dbReference type="Pfam" id="PF13732">
    <property type="entry name" value="DrrA1-3_C"/>
    <property type="match status" value="1"/>
</dbReference>
<comment type="caution">
    <text evidence="6">The sequence shown here is derived from an EMBL/GenBank/DDBJ whole genome shotgun (WGS) entry which is preliminary data.</text>
</comment>
<sequence length="313" mass="34026">MSTSTTPAATTTRFRSRPEGHVLEARGLSRSFGGRTVVEDVSFRVEPGRMTGFVGANGAGKTTTMRMLMGVLRVSAGEVLWDGRPATAADRARFGYMPEERGLYPKQPVLDQLGYLGRLHGMDRRDALAEAGRLLERFGLAERGKDRLESLSLGNQQRVQVAAALLHGPAALVLDEPFSGLDPVAVDSMVELLREHTAQGVPVLFSSHQLDLVDRLCDSLVVLSGGRVLASGTAGDLRRTGPRRHRLRCEQDAGWVRDLPGVRVVDVDGPAAVLELEDAAARRRVLETAVPRGLLEFAEIVPSLSDVYREVTR</sequence>
<dbReference type="SUPFAM" id="SSF52540">
    <property type="entry name" value="P-loop containing nucleoside triphosphate hydrolases"/>
    <property type="match status" value="1"/>
</dbReference>